<keyword evidence="2" id="KW-0143">Chaperone</keyword>
<dbReference type="STRING" id="13333.W1NP79"/>
<dbReference type="PANTHER" id="PTHR33643:SF1">
    <property type="entry name" value="UREASE ACCESSORY PROTEIN D"/>
    <property type="match status" value="1"/>
</dbReference>
<sequence length="210" mass="23562">MSDPARHVRVGCNALVAVLPHPVTCFATAKYKQKQVFSVSRSSSLVVVDWVTSGRYECGEKWAFNSYNSTNHIISNEDQQPLLLDSLVLEQGSSMKGTYGMQDYQVIAMIILLGHKFEHVQNEIQEKVKKKMSEEFGMRLTSKRQHDRDMKPDLTYGRSRPELIASCSTFGPKDAGLVIRVAATTTGLVYKFLKEHLASLEPLLGASPYY</sequence>
<comment type="similarity">
    <text evidence="1">Belongs to the UreD family.</text>
</comment>
<dbReference type="PANTHER" id="PTHR33643">
    <property type="entry name" value="UREASE ACCESSORY PROTEIN D"/>
    <property type="match status" value="1"/>
</dbReference>
<dbReference type="InterPro" id="IPR002669">
    <property type="entry name" value="UreD"/>
</dbReference>
<dbReference type="Pfam" id="PF01774">
    <property type="entry name" value="UreD"/>
    <property type="match status" value="1"/>
</dbReference>
<dbReference type="HOGENOM" id="CLU_021703_0_0_1"/>
<dbReference type="GO" id="GO:0016151">
    <property type="term" value="F:nickel cation binding"/>
    <property type="evidence" value="ECO:0007669"/>
    <property type="project" value="InterPro"/>
</dbReference>
<dbReference type="GO" id="GO:0150006">
    <property type="term" value="C:urease activator complex"/>
    <property type="evidence" value="ECO:0007669"/>
    <property type="project" value="EnsemblPlants"/>
</dbReference>
<dbReference type="GO" id="GO:0043419">
    <property type="term" value="P:urea catabolic process"/>
    <property type="evidence" value="ECO:0007669"/>
    <property type="project" value="EnsemblPlants"/>
</dbReference>
<keyword evidence="4" id="KW-1185">Reference proteome</keyword>
<gene>
    <name evidence="3" type="ORF">AMTR_s00094p00068980</name>
</gene>
<accession>W1NP79</accession>
<evidence type="ECO:0000313" key="3">
    <source>
        <dbReference type="EMBL" id="ERM98301.1"/>
    </source>
</evidence>
<dbReference type="GO" id="GO:0018237">
    <property type="term" value="F:urease activator activity"/>
    <property type="evidence" value="ECO:0007669"/>
    <property type="project" value="EnsemblPlants"/>
</dbReference>
<dbReference type="GO" id="GO:0051604">
    <property type="term" value="P:protein maturation"/>
    <property type="evidence" value="ECO:0007669"/>
    <property type="project" value="EnsemblPlants"/>
</dbReference>
<dbReference type="Gramene" id="ERM98301">
    <property type="protein sequence ID" value="ERM98301"/>
    <property type="gene ID" value="AMTR_s00094p00068980"/>
</dbReference>
<dbReference type="OMA" id="WEFASFE"/>
<dbReference type="Proteomes" id="UP000017836">
    <property type="component" value="Unassembled WGS sequence"/>
</dbReference>
<reference evidence="4" key="1">
    <citation type="journal article" date="2013" name="Science">
        <title>The Amborella genome and the evolution of flowering plants.</title>
        <authorList>
            <consortium name="Amborella Genome Project"/>
        </authorList>
    </citation>
    <scope>NUCLEOTIDE SEQUENCE [LARGE SCALE GENOMIC DNA]</scope>
</reference>
<protein>
    <submittedName>
        <fullName evidence="3">Uncharacterized protein</fullName>
    </submittedName>
</protein>
<name>W1NP79_AMBTC</name>
<evidence type="ECO:0000256" key="1">
    <source>
        <dbReference type="ARBA" id="ARBA00007177"/>
    </source>
</evidence>
<proteinExistence type="inferred from homology"/>
<organism evidence="3 4">
    <name type="scientific">Amborella trichopoda</name>
    <dbReference type="NCBI Taxonomy" id="13333"/>
    <lineage>
        <taxon>Eukaryota</taxon>
        <taxon>Viridiplantae</taxon>
        <taxon>Streptophyta</taxon>
        <taxon>Embryophyta</taxon>
        <taxon>Tracheophyta</taxon>
        <taxon>Spermatophyta</taxon>
        <taxon>Magnoliopsida</taxon>
        <taxon>Amborellales</taxon>
        <taxon>Amborellaceae</taxon>
        <taxon>Amborella</taxon>
    </lineage>
</organism>
<evidence type="ECO:0000313" key="4">
    <source>
        <dbReference type="Proteomes" id="UP000017836"/>
    </source>
</evidence>
<evidence type="ECO:0000256" key="2">
    <source>
        <dbReference type="ARBA" id="ARBA00023186"/>
    </source>
</evidence>
<dbReference type="EMBL" id="KI395392">
    <property type="protein sequence ID" value="ERM98301.1"/>
    <property type="molecule type" value="Genomic_DNA"/>
</dbReference>
<dbReference type="eggNOG" id="ENOG502QSQN">
    <property type="taxonomic scope" value="Eukaryota"/>
</dbReference>
<dbReference type="AlphaFoldDB" id="W1NP79"/>